<accession>X0SYH1</accession>
<gene>
    <name evidence="1" type="ORF">S01H1_10050</name>
</gene>
<evidence type="ECO:0000313" key="1">
    <source>
        <dbReference type="EMBL" id="GAF68865.1"/>
    </source>
</evidence>
<dbReference type="AlphaFoldDB" id="X0SYH1"/>
<proteinExistence type="predicted"/>
<name>X0SYH1_9ZZZZ</name>
<organism evidence="1">
    <name type="scientific">marine sediment metagenome</name>
    <dbReference type="NCBI Taxonomy" id="412755"/>
    <lineage>
        <taxon>unclassified sequences</taxon>
        <taxon>metagenomes</taxon>
        <taxon>ecological metagenomes</taxon>
    </lineage>
</organism>
<protein>
    <recommendedName>
        <fullName evidence="2">Ubiquitin-like domain-containing protein</fullName>
    </recommendedName>
</protein>
<sequence>MRVPAIKVTVEVMSWLKEDFGHEGWDTLVIEEAVPTGASVMDLLHTLAGKYSAFGKKAFAVEQKITFDYCAVIWNGTFLADLAELDTELKDGDTVKLIPNLYGG</sequence>
<evidence type="ECO:0008006" key="2">
    <source>
        <dbReference type="Google" id="ProtNLM"/>
    </source>
</evidence>
<comment type="caution">
    <text evidence="1">The sequence shown here is derived from an EMBL/GenBank/DDBJ whole genome shotgun (WGS) entry which is preliminary data.</text>
</comment>
<dbReference type="EMBL" id="BARS01005132">
    <property type="protein sequence ID" value="GAF68865.1"/>
    <property type="molecule type" value="Genomic_DNA"/>
</dbReference>
<dbReference type="CDD" id="cd17040">
    <property type="entry name" value="Ubl_MoaD_like"/>
    <property type="match status" value="1"/>
</dbReference>
<dbReference type="InterPro" id="IPR016155">
    <property type="entry name" value="Mopterin_synth/thiamin_S_b"/>
</dbReference>
<dbReference type="SUPFAM" id="SSF54285">
    <property type="entry name" value="MoaD/ThiS"/>
    <property type="match status" value="1"/>
</dbReference>
<dbReference type="Gene3D" id="3.10.20.30">
    <property type="match status" value="1"/>
</dbReference>
<dbReference type="Pfam" id="PF02597">
    <property type="entry name" value="ThiS"/>
    <property type="match status" value="1"/>
</dbReference>
<dbReference type="InterPro" id="IPR003749">
    <property type="entry name" value="ThiS/MoaD-like"/>
</dbReference>
<dbReference type="InterPro" id="IPR012675">
    <property type="entry name" value="Beta-grasp_dom_sf"/>
</dbReference>
<reference evidence="1" key="1">
    <citation type="journal article" date="2014" name="Front. Microbiol.">
        <title>High frequency of phylogenetically diverse reductive dehalogenase-homologous genes in deep subseafloor sedimentary metagenomes.</title>
        <authorList>
            <person name="Kawai M."/>
            <person name="Futagami T."/>
            <person name="Toyoda A."/>
            <person name="Takaki Y."/>
            <person name="Nishi S."/>
            <person name="Hori S."/>
            <person name="Arai W."/>
            <person name="Tsubouchi T."/>
            <person name="Morono Y."/>
            <person name="Uchiyama I."/>
            <person name="Ito T."/>
            <person name="Fujiyama A."/>
            <person name="Inagaki F."/>
            <person name="Takami H."/>
        </authorList>
    </citation>
    <scope>NUCLEOTIDE SEQUENCE</scope>
    <source>
        <strain evidence="1">Expedition CK06-06</strain>
    </source>
</reference>